<dbReference type="GO" id="GO:1990246">
    <property type="term" value="C:uniplex complex"/>
    <property type="evidence" value="ECO:0007669"/>
    <property type="project" value="TreeGrafter"/>
</dbReference>
<keyword evidence="4" id="KW-0109">Calcium transport</keyword>
<name>A0A1J3H803_NOCCA</name>
<dbReference type="Pfam" id="PF04678">
    <property type="entry name" value="MCU"/>
    <property type="match status" value="1"/>
</dbReference>
<evidence type="ECO:0000256" key="3">
    <source>
        <dbReference type="ARBA" id="ARBA00022448"/>
    </source>
</evidence>
<sequence length="318" mass="36592">MASKKTLVRNLFNISKTYSRISGLTRLRPTKSGITPDAGDSGIRRRFLHKRAFFSPEVVPRGGNLLEKLRELSFPNNRIRLDEMLPPPKPEKKSPDFFPAVTVADVKKLMRAAEMEMVKSRLREIGKNWVPYSEFVRVCGENSSDPEQGNRVANMLDEAGNVIVLGKFVCLKPEELTSAVAGLIPTHESTLDAATRQEFEQLEMIKSDIDKRADDMVRRELWAGLGLIMAQTVGFFRLTFWELSWDVMEPICFYVTSTYFMAGYAFFLRTSKEPTFEGLYKSRFEAKQRRLIKMLDFDIDRFTKLHKMHRPDFAKSGR</sequence>
<protein>
    <submittedName>
        <fullName evidence="12">Calcium uniporter protein 3, mitochondrial</fullName>
    </submittedName>
</protein>
<evidence type="ECO:0000256" key="7">
    <source>
        <dbReference type="ARBA" id="ARBA00022989"/>
    </source>
</evidence>
<reference evidence="12" key="1">
    <citation type="submission" date="2016-07" db="EMBL/GenBank/DDBJ databases">
        <title>De novo transcriptome assembly of four accessions of the metal hyperaccumulator plant Noccaea caerulescens.</title>
        <authorList>
            <person name="Blande D."/>
            <person name="Halimaa P."/>
            <person name="Tervahauta A.I."/>
            <person name="Aarts M.G."/>
            <person name="Karenlampi S.O."/>
        </authorList>
    </citation>
    <scope>NUCLEOTIDE SEQUENCE</scope>
</reference>
<evidence type="ECO:0000313" key="12">
    <source>
        <dbReference type="EMBL" id="JAU64134.1"/>
    </source>
</evidence>
<dbReference type="InterPro" id="IPR006769">
    <property type="entry name" value="MCU_C"/>
</dbReference>
<keyword evidence="3" id="KW-0813">Transport</keyword>
<dbReference type="GO" id="GO:0015292">
    <property type="term" value="F:uniporter activity"/>
    <property type="evidence" value="ECO:0007669"/>
    <property type="project" value="TreeGrafter"/>
</dbReference>
<dbReference type="PANTHER" id="PTHR13462">
    <property type="entry name" value="CALCIUM UNIPORTER PROTEIN, MITOCHONDRIAL"/>
    <property type="match status" value="1"/>
</dbReference>
<accession>A0A1J3H803</accession>
<evidence type="ECO:0000256" key="6">
    <source>
        <dbReference type="ARBA" id="ARBA00022837"/>
    </source>
</evidence>
<feature type="transmembrane region" description="Helical" evidence="10">
    <location>
        <begin position="221"/>
        <end position="241"/>
    </location>
</feature>
<gene>
    <name evidence="12" type="ORF">LE_TR3086_c0_g1_i1_g.10208</name>
</gene>
<evidence type="ECO:0000256" key="8">
    <source>
        <dbReference type="ARBA" id="ARBA00023065"/>
    </source>
</evidence>
<keyword evidence="8" id="KW-0406">Ion transport</keyword>
<evidence type="ECO:0000256" key="4">
    <source>
        <dbReference type="ARBA" id="ARBA00022568"/>
    </source>
</evidence>
<dbReference type="PANTHER" id="PTHR13462:SF39">
    <property type="entry name" value="CALCIUM UNIPORTER PROTEIN 3, MITOCHONDRIAL"/>
    <property type="match status" value="1"/>
</dbReference>
<evidence type="ECO:0000256" key="10">
    <source>
        <dbReference type="SAM" id="Phobius"/>
    </source>
</evidence>
<comment type="subcellular location">
    <subcellularLocation>
        <location evidence="1">Membrane</location>
        <topology evidence="1">Multi-pass membrane protein</topology>
    </subcellularLocation>
</comment>
<organism evidence="12">
    <name type="scientific">Noccaea caerulescens</name>
    <name type="common">Alpine penny-cress</name>
    <name type="synonym">Thlaspi caerulescens</name>
    <dbReference type="NCBI Taxonomy" id="107243"/>
    <lineage>
        <taxon>Eukaryota</taxon>
        <taxon>Viridiplantae</taxon>
        <taxon>Streptophyta</taxon>
        <taxon>Embryophyta</taxon>
        <taxon>Tracheophyta</taxon>
        <taxon>Spermatophyta</taxon>
        <taxon>Magnoliopsida</taxon>
        <taxon>eudicotyledons</taxon>
        <taxon>Gunneridae</taxon>
        <taxon>Pentapetalae</taxon>
        <taxon>rosids</taxon>
        <taxon>malvids</taxon>
        <taxon>Brassicales</taxon>
        <taxon>Brassicaceae</taxon>
        <taxon>Coluteocarpeae</taxon>
        <taxon>Noccaea</taxon>
    </lineage>
</organism>
<feature type="transmembrane region" description="Helical" evidence="10">
    <location>
        <begin position="247"/>
        <end position="267"/>
    </location>
</feature>
<evidence type="ECO:0000259" key="11">
    <source>
        <dbReference type="Pfam" id="PF04678"/>
    </source>
</evidence>
<dbReference type="GO" id="GO:0005262">
    <property type="term" value="F:calcium channel activity"/>
    <property type="evidence" value="ECO:0007669"/>
    <property type="project" value="TreeGrafter"/>
</dbReference>
<dbReference type="InterPro" id="IPR039055">
    <property type="entry name" value="MCU_fam"/>
</dbReference>
<dbReference type="GO" id="GO:0051560">
    <property type="term" value="P:mitochondrial calcium ion homeostasis"/>
    <property type="evidence" value="ECO:0007669"/>
    <property type="project" value="InterPro"/>
</dbReference>
<keyword evidence="7 10" id="KW-1133">Transmembrane helix</keyword>
<evidence type="ECO:0000256" key="1">
    <source>
        <dbReference type="ARBA" id="ARBA00004141"/>
    </source>
</evidence>
<evidence type="ECO:0000256" key="9">
    <source>
        <dbReference type="ARBA" id="ARBA00023136"/>
    </source>
</evidence>
<keyword evidence="5 10" id="KW-0812">Transmembrane</keyword>
<feature type="domain" description="Calcium uniporter protein C-terminal" evidence="11">
    <location>
        <begin position="147"/>
        <end position="305"/>
    </location>
</feature>
<dbReference type="EMBL" id="GEVL01013207">
    <property type="protein sequence ID" value="JAU64134.1"/>
    <property type="molecule type" value="Transcribed_RNA"/>
</dbReference>
<keyword evidence="6" id="KW-0106">Calcium</keyword>
<proteinExistence type="inferred from homology"/>
<comment type="similarity">
    <text evidence="2">Belongs to the MCU (TC 1.A.77) family.</text>
</comment>
<keyword evidence="9 10" id="KW-0472">Membrane</keyword>
<dbReference type="GO" id="GO:0036444">
    <property type="term" value="P:calcium import into the mitochondrion"/>
    <property type="evidence" value="ECO:0007669"/>
    <property type="project" value="TreeGrafter"/>
</dbReference>
<evidence type="ECO:0000256" key="2">
    <source>
        <dbReference type="ARBA" id="ARBA00005653"/>
    </source>
</evidence>
<dbReference type="AlphaFoldDB" id="A0A1J3H803"/>
<evidence type="ECO:0000256" key="5">
    <source>
        <dbReference type="ARBA" id="ARBA00022692"/>
    </source>
</evidence>